<reference evidence="1 2" key="1">
    <citation type="submission" date="2024-10" db="EMBL/GenBank/DDBJ databases">
        <title>Aeromonas and Pseudomonas from the Cagarras Archipelago, Rio de Janeiro, Brazil.</title>
        <authorList>
            <person name="Canellas A.L.B."/>
            <person name="Laport M.S."/>
        </authorList>
    </citation>
    <scope>NUCLEOTIDE SEQUENCE [LARGE SCALE GENOMIC DNA]</scope>
    <source>
        <strain evidence="1 2">CPF-4</strain>
    </source>
</reference>
<dbReference type="EMBL" id="JBINXB010000004">
    <property type="protein sequence ID" value="MFH6565452.1"/>
    <property type="molecule type" value="Genomic_DNA"/>
</dbReference>
<organism evidence="1 2">
    <name type="scientific">Pseudomonas kulmbachensis</name>
    <dbReference type="NCBI Taxonomy" id="3043408"/>
    <lineage>
        <taxon>Bacteria</taxon>
        <taxon>Pseudomonadati</taxon>
        <taxon>Pseudomonadota</taxon>
        <taxon>Gammaproteobacteria</taxon>
        <taxon>Pseudomonadales</taxon>
        <taxon>Pseudomonadaceae</taxon>
        <taxon>Pseudomonas</taxon>
    </lineage>
</organism>
<sequence length="380" mass="41960">MNEQNINGIPALNFNEKEDESNNLTFNFDNYTRETNKSVVTDSTNKVIDSLSNLISSVPSESKNFYPANFASQFQRLEAKGALPEIHHDTPVTDAIVLPHESQQAQEAQDLDEVVEALNQPASDLDGFFAGVEAGEEEEDEAEHVVQEQQIIEALAEGAFEIDDAETFVEALSDLSTPVETFVEALSDLSTPTNATDEGVVSCESDDITVPACIEGESEHESFMPSEDIVLPAHFEDVPFSEPDTFAHDDIIPVYAPVKTPEPTQLAIALEMLRQHRLGSLNRANKPDFVSTKDSERLRACMKESYKAGLGYIESMEDACSLSDALGVMLSDNNLDGVNATIDALNVAREQANARKQEVFDAKQQAKDILWEGFERKYFK</sequence>
<keyword evidence="2" id="KW-1185">Reference proteome</keyword>
<gene>
    <name evidence="1" type="ORF">ACHMWK_05600</name>
</gene>
<proteinExistence type="predicted"/>
<dbReference type="RefSeq" id="WP_395246714.1">
    <property type="nucleotide sequence ID" value="NZ_JBINXA010000054.1"/>
</dbReference>
<dbReference type="Proteomes" id="UP001609821">
    <property type="component" value="Unassembled WGS sequence"/>
</dbReference>
<evidence type="ECO:0000313" key="1">
    <source>
        <dbReference type="EMBL" id="MFH6565452.1"/>
    </source>
</evidence>
<comment type="caution">
    <text evidence="1">The sequence shown here is derived from an EMBL/GenBank/DDBJ whole genome shotgun (WGS) entry which is preliminary data.</text>
</comment>
<name>A0ABW7LUT1_9PSED</name>
<protein>
    <submittedName>
        <fullName evidence="1">Uncharacterized protein</fullName>
    </submittedName>
</protein>
<accession>A0ABW7LUT1</accession>
<evidence type="ECO:0000313" key="2">
    <source>
        <dbReference type="Proteomes" id="UP001609821"/>
    </source>
</evidence>